<evidence type="ECO:0000259" key="3">
    <source>
        <dbReference type="Pfam" id="PF21725"/>
    </source>
</evidence>
<evidence type="ECO:0000313" key="4">
    <source>
        <dbReference type="EMBL" id="NJP46606.1"/>
    </source>
</evidence>
<accession>A0ABX0ZYD4</accession>
<evidence type="ECO:0000259" key="2">
    <source>
        <dbReference type="Pfam" id="PF15644"/>
    </source>
</evidence>
<dbReference type="InterPro" id="IPR049082">
    <property type="entry name" value="T7SS_signal"/>
</dbReference>
<evidence type="ECO:0000256" key="1">
    <source>
        <dbReference type="SAM" id="MobiDB-lite"/>
    </source>
</evidence>
<feature type="region of interest" description="Disordered" evidence="1">
    <location>
        <begin position="203"/>
        <end position="227"/>
    </location>
</feature>
<dbReference type="Pfam" id="PF15644">
    <property type="entry name" value="Gln_amidase"/>
    <property type="match status" value="1"/>
</dbReference>
<feature type="domain" description="Putative T7SS secretion signal" evidence="3">
    <location>
        <begin position="15"/>
        <end position="264"/>
    </location>
</feature>
<evidence type="ECO:0008006" key="6">
    <source>
        <dbReference type="Google" id="ProtNLM"/>
    </source>
</evidence>
<feature type="domain" description="Tox-PL" evidence="2">
    <location>
        <begin position="454"/>
        <end position="547"/>
    </location>
</feature>
<dbReference type="RefSeq" id="WP_167985465.1">
    <property type="nucleotide sequence ID" value="NZ_JAATEJ010000023.1"/>
</dbReference>
<proteinExistence type="predicted"/>
<dbReference type="Proteomes" id="UP000734511">
    <property type="component" value="Unassembled WGS sequence"/>
</dbReference>
<evidence type="ECO:0000313" key="5">
    <source>
        <dbReference type="Proteomes" id="UP000734511"/>
    </source>
</evidence>
<keyword evidence="5" id="KW-1185">Reference proteome</keyword>
<dbReference type="InterPro" id="IPR028908">
    <property type="entry name" value="Tox-PL_dom"/>
</dbReference>
<gene>
    <name evidence="4" type="ORF">HCN08_24845</name>
</gene>
<sequence length="565" mass="59855">MGLGSLVNKIGDGGEKLIGKAKKKAGELIDDGAHLVGDGLDHVGLHDAADWVDDHGDSIADHLGAHVDEQQLGQTEDPKELIHGDSNKVREISGHLSRFHSAFDTGHTGLTHLDPGDWNGDGADAFRAKFQPQPAKWAKAATACQDASNALEDYAFTIDWAQGQAKEAIRLWKQGTEARKKAAEAYNTQVDQYNSDLADYKKKVDGNGDPGKPPTAPAAFVDPGAGDKSHAKEILTAARKQRNTAAGDAATKVRAATALAPPKPDFTDRMKGDGGDFLRSAPIQMEHFAGGLIRSGTDILKFVRGLNPTDPYNITHPAQYLTHLNSTVAGIVDMSAHPERLPGILLGSGWGSDADEAGGRLVGNILMALATDGGSAAGKAAVEGAGKDIAEQGAKDAAAGAGKWKGLARATSDVKGKAFHQGSMTPAEEAQFLHDEYPWLKDVNETGKPGYTENCSKNVEAVNERLDGMPSKATPLQSGQWPSPARLGNPGAKFHDVSNYDNIINDMNARGEGSRGVVYVARPDGTAHVFNVVHDSNGVVFLDGQTGRLAQLETGTSRIMYMPYK</sequence>
<dbReference type="Pfam" id="PF21725">
    <property type="entry name" value="T7SS_signal"/>
    <property type="match status" value="1"/>
</dbReference>
<reference evidence="4 5" key="1">
    <citation type="submission" date="2020-03" db="EMBL/GenBank/DDBJ databases">
        <title>WGS of actinomycetes isolated from Thailand.</title>
        <authorList>
            <person name="Thawai C."/>
        </authorList>
    </citation>
    <scope>NUCLEOTIDE SEQUENCE [LARGE SCALE GENOMIC DNA]</scope>
    <source>
        <strain evidence="4 5">PRB2-1</strain>
    </source>
</reference>
<name>A0ABX0ZYD4_9ACTN</name>
<dbReference type="EMBL" id="JAATEJ010000023">
    <property type="protein sequence ID" value="NJP46606.1"/>
    <property type="molecule type" value="Genomic_DNA"/>
</dbReference>
<protein>
    <recommendedName>
        <fullName evidence="6">Tox-PL domain-containing protein</fullName>
    </recommendedName>
</protein>
<comment type="caution">
    <text evidence="4">The sequence shown here is derived from an EMBL/GenBank/DDBJ whole genome shotgun (WGS) entry which is preliminary data.</text>
</comment>
<organism evidence="4 5">
    <name type="scientific">Actinacidiphila epipremni</name>
    <dbReference type="NCBI Taxonomy" id="2053013"/>
    <lineage>
        <taxon>Bacteria</taxon>
        <taxon>Bacillati</taxon>
        <taxon>Actinomycetota</taxon>
        <taxon>Actinomycetes</taxon>
        <taxon>Kitasatosporales</taxon>
        <taxon>Streptomycetaceae</taxon>
        <taxon>Actinacidiphila</taxon>
    </lineage>
</organism>